<dbReference type="GO" id="GO:0005789">
    <property type="term" value="C:endoplasmic reticulum membrane"/>
    <property type="evidence" value="ECO:0007669"/>
    <property type="project" value="UniProtKB-SubCell"/>
</dbReference>
<feature type="compositionally biased region" description="Acidic residues" evidence="10">
    <location>
        <begin position="271"/>
        <end position="289"/>
    </location>
</feature>
<protein>
    <submittedName>
        <fullName evidence="13">Blast:Malectin</fullName>
    </submittedName>
</protein>
<gene>
    <name evidence="13" type="ORF">DGUA_6G013952</name>
</gene>
<dbReference type="OMA" id="PNPYSMD"/>
<evidence type="ECO:0000256" key="7">
    <source>
        <dbReference type="ARBA" id="ARBA00023136"/>
    </source>
</evidence>
<accession>A0A3B0KEV8</accession>
<dbReference type="Proteomes" id="UP000268350">
    <property type="component" value="Unassembled WGS sequence"/>
</dbReference>
<evidence type="ECO:0000256" key="3">
    <source>
        <dbReference type="ARBA" id="ARBA00022692"/>
    </source>
</evidence>
<evidence type="ECO:0000313" key="14">
    <source>
        <dbReference type="Proteomes" id="UP000268350"/>
    </source>
</evidence>
<dbReference type="InterPro" id="IPR039155">
    <property type="entry name" value="MLEC"/>
</dbReference>
<evidence type="ECO:0000256" key="5">
    <source>
        <dbReference type="ARBA" id="ARBA00022824"/>
    </source>
</evidence>
<dbReference type="AlphaFoldDB" id="A0A3B0KEV8"/>
<comment type="subcellular location">
    <subcellularLocation>
        <location evidence="1">Endoplasmic reticulum membrane</location>
        <topology evidence="1">Single-pass type I membrane protein</topology>
    </subcellularLocation>
</comment>
<dbReference type="Pfam" id="PF11721">
    <property type="entry name" value="Malectin"/>
    <property type="match status" value="1"/>
</dbReference>
<feature type="domain" description="Malectin" evidence="12">
    <location>
        <begin position="69"/>
        <end position="231"/>
    </location>
</feature>
<dbReference type="PANTHER" id="PTHR13460:SF0">
    <property type="entry name" value="MALECTIN"/>
    <property type="match status" value="1"/>
</dbReference>
<evidence type="ECO:0000256" key="9">
    <source>
        <dbReference type="ARBA" id="ARBA00023277"/>
    </source>
</evidence>
<keyword evidence="3 11" id="KW-0812">Transmembrane</keyword>
<proteinExistence type="inferred from homology"/>
<dbReference type="EMBL" id="OUUW01000006">
    <property type="protein sequence ID" value="SPP82138.1"/>
    <property type="molecule type" value="Genomic_DNA"/>
</dbReference>
<organism evidence="13 14">
    <name type="scientific">Drosophila guanche</name>
    <name type="common">Fruit fly</name>
    <dbReference type="NCBI Taxonomy" id="7266"/>
    <lineage>
        <taxon>Eukaryota</taxon>
        <taxon>Metazoa</taxon>
        <taxon>Ecdysozoa</taxon>
        <taxon>Arthropoda</taxon>
        <taxon>Hexapoda</taxon>
        <taxon>Insecta</taxon>
        <taxon>Pterygota</taxon>
        <taxon>Neoptera</taxon>
        <taxon>Endopterygota</taxon>
        <taxon>Diptera</taxon>
        <taxon>Brachycera</taxon>
        <taxon>Muscomorpha</taxon>
        <taxon>Ephydroidea</taxon>
        <taxon>Drosophilidae</taxon>
        <taxon>Drosophila</taxon>
        <taxon>Sophophora</taxon>
    </lineage>
</organism>
<comment type="similarity">
    <text evidence="2">Belongs to the malectin family.</text>
</comment>
<sequence>MKKKLKLTTKTTENMCNVACSNGEDYLQASSSGRAGCRGVQPLQSVIVLLLLIGSCCCLSTASADPLKVVYAVNAGGEEHTDRNGITYEADPLKNVGIASDYGKHLLMIGRTHEHDEMLYRTERYHTTTFGYDFPTDGDGDYALIMKFCEVYFDAPGRKVFDVLLNRKHTVIRQLDIYEQVGRGSAHDEIVYFKINNGRLHYLGEVSDVRNGQLRLDFIKGALDNPKINAFALLKGDISQIPTSEASTRIGPEKPNQQGQQERVVRTQRDDIDEDDEDLDDLDELEEEMPEQHAPPPPPQQQQQQQQHQQQQIPQQPQQQQQRQEQSQSQTADSKRAFSGPRQPNPYSMDDSSILLPVFIAIGAFIPLLFCLCKL</sequence>
<evidence type="ECO:0000256" key="8">
    <source>
        <dbReference type="ARBA" id="ARBA00023180"/>
    </source>
</evidence>
<reference evidence="14" key="1">
    <citation type="submission" date="2018-01" db="EMBL/GenBank/DDBJ databases">
        <authorList>
            <person name="Alioto T."/>
            <person name="Alioto T."/>
        </authorList>
    </citation>
    <scope>NUCLEOTIDE SEQUENCE [LARGE SCALE GENOMIC DNA]</scope>
</reference>
<keyword evidence="9" id="KW-0119">Carbohydrate metabolism</keyword>
<dbReference type="PANTHER" id="PTHR13460">
    <property type="match status" value="1"/>
</dbReference>
<keyword evidence="7 11" id="KW-0472">Membrane</keyword>
<keyword evidence="8" id="KW-0325">Glycoprotein</keyword>
<dbReference type="STRING" id="7266.A0A3B0KEV8"/>
<keyword evidence="4" id="KW-0732">Signal</keyword>
<keyword evidence="6 11" id="KW-1133">Transmembrane helix</keyword>
<evidence type="ECO:0000259" key="12">
    <source>
        <dbReference type="Pfam" id="PF11721"/>
    </source>
</evidence>
<evidence type="ECO:0000256" key="6">
    <source>
        <dbReference type="ARBA" id="ARBA00022989"/>
    </source>
</evidence>
<evidence type="ECO:0000256" key="4">
    <source>
        <dbReference type="ARBA" id="ARBA00022729"/>
    </source>
</evidence>
<feature type="transmembrane region" description="Helical" evidence="11">
    <location>
        <begin position="354"/>
        <end position="373"/>
    </location>
</feature>
<dbReference type="InterPro" id="IPR021720">
    <property type="entry name" value="Malectin_dom"/>
</dbReference>
<evidence type="ECO:0000256" key="10">
    <source>
        <dbReference type="SAM" id="MobiDB-lite"/>
    </source>
</evidence>
<feature type="compositionally biased region" description="Low complexity" evidence="10">
    <location>
        <begin position="301"/>
        <end position="330"/>
    </location>
</feature>
<evidence type="ECO:0000256" key="1">
    <source>
        <dbReference type="ARBA" id="ARBA00004115"/>
    </source>
</evidence>
<dbReference type="Gene3D" id="2.60.120.430">
    <property type="entry name" value="Galactose-binding lectin"/>
    <property type="match status" value="1"/>
</dbReference>
<evidence type="ECO:0000256" key="11">
    <source>
        <dbReference type="SAM" id="Phobius"/>
    </source>
</evidence>
<evidence type="ECO:0000256" key="2">
    <source>
        <dbReference type="ARBA" id="ARBA00009141"/>
    </source>
</evidence>
<keyword evidence="14" id="KW-1185">Reference proteome</keyword>
<evidence type="ECO:0000313" key="13">
    <source>
        <dbReference type="EMBL" id="SPP82138.1"/>
    </source>
</evidence>
<keyword evidence="5" id="KW-0256">Endoplasmic reticulum</keyword>
<dbReference type="GO" id="GO:0030246">
    <property type="term" value="F:carbohydrate binding"/>
    <property type="evidence" value="ECO:0007669"/>
    <property type="project" value="InterPro"/>
</dbReference>
<dbReference type="OrthoDB" id="10013439at2759"/>
<feature type="region of interest" description="Disordered" evidence="10">
    <location>
        <begin position="244"/>
        <end position="347"/>
    </location>
</feature>
<name>A0A3B0KEV8_DROGU</name>